<evidence type="ECO:0000259" key="2">
    <source>
        <dbReference type="SMART" id="SM00922"/>
    </source>
</evidence>
<protein>
    <submittedName>
        <fullName evidence="3">Mandelate racemase/muconate lactonizing enzyme family protein</fullName>
    </submittedName>
</protein>
<comment type="caution">
    <text evidence="3">The sequence shown here is derived from an EMBL/GenBank/DDBJ whole genome shotgun (WGS) entry which is preliminary data.</text>
</comment>
<dbReference type="SFLD" id="SFLDG00179">
    <property type="entry name" value="mandelate_racemase"/>
    <property type="match status" value="1"/>
</dbReference>
<dbReference type="Pfam" id="PF02746">
    <property type="entry name" value="MR_MLE_N"/>
    <property type="match status" value="1"/>
</dbReference>
<dbReference type="InterPro" id="IPR036849">
    <property type="entry name" value="Enolase-like_C_sf"/>
</dbReference>
<dbReference type="InterPro" id="IPR029017">
    <property type="entry name" value="Enolase-like_N"/>
</dbReference>
<feature type="domain" description="Mandelate racemase/muconate lactonizing enzyme C-terminal" evidence="2">
    <location>
        <begin position="144"/>
        <end position="256"/>
    </location>
</feature>
<dbReference type="Gene3D" id="3.30.390.10">
    <property type="entry name" value="Enolase-like, N-terminal domain"/>
    <property type="match status" value="1"/>
</dbReference>
<dbReference type="SUPFAM" id="SSF54826">
    <property type="entry name" value="Enolase N-terminal domain-like"/>
    <property type="match status" value="1"/>
</dbReference>
<evidence type="ECO:0000256" key="1">
    <source>
        <dbReference type="ARBA" id="ARBA00023239"/>
    </source>
</evidence>
<dbReference type="InterPro" id="IPR034593">
    <property type="entry name" value="DgoD-like"/>
</dbReference>
<dbReference type="InterPro" id="IPR029065">
    <property type="entry name" value="Enolase_C-like"/>
</dbReference>
<sequence length="396" mass="43853">MKITNVEALLCDGGWWPWIFIKVQTDEGIVGYGECSDNRVNPYGILGCVEDLKPLLVGSDPFAVEALYWQMFRLTRPNLGGVVQKAIAGIEIALWDIKAKALGVTVSELFGGPIRDKIRVYWSHCGTYRALYPDMVGSMPLRSLGDIAELGAEVVERGYTALKTNMVVPGEPASTIWSADGNVTTETCRSIEKLLGTFRDAVGDTVDIALDLNFNFRADGNIRIARLVEQFDLMWLELDCYDPVALLQVKNAARTPICSGESLYTMRQYKPFLDAHAVDVAMVDVAWNGLSESRRIAALADICETPVAPHNYYSHLSTLLSAHFCAAVPNLKILEVDVDSVPWRDDLLTEPLEIKDGYLTLPKKPGLGADLNEAEVRKRPWVPKADPLKLRRVRGA</sequence>
<reference evidence="3" key="1">
    <citation type="submission" date="2021-07" db="EMBL/GenBank/DDBJ databases">
        <title>Shinella sp. nov., a novel member of the genus Shinella from water.</title>
        <authorList>
            <person name="Deng Y."/>
        </authorList>
    </citation>
    <scope>NUCLEOTIDE SEQUENCE</scope>
    <source>
        <strain evidence="3">CPCC 100929</strain>
    </source>
</reference>
<dbReference type="SMART" id="SM00922">
    <property type="entry name" value="MR_MLE"/>
    <property type="match status" value="1"/>
</dbReference>
<keyword evidence="4" id="KW-1185">Reference proteome</keyword>
<dbReference type="EMBL" id="WHSB02000003">
    <property type="protein sequence ID" value="MCQ4630460.1"/>
    <property type="molecule type" value="Genomic_DNA"/>
</dbReference>
<evidence type="ECO:0000313" key="3">
    <source>
        <dbReference type="EMBL" id="MCQ4630460.1"/>
    </source>
</evidence>
<name>A0ABT1R5J5_9HYPH</name>
<dbReference type="Proteomes" id="UP000996601">
    <property type="component" value="Unassembled WGS sequence"/>
</dbReference>
<dbReference type="PANTHER" id="PTHR48080">
    <property type="entry name" value="D-GALACTONATE DEHYDRATASE-RELATED"/>
    <property type="match status" value="1"/>
</dbReference>
<gene>
    <name evidence="3" type="ORF">GB927_010455</name>
</gene>
<dbReference type="InterPro" id="IPR013341">
    <property type="entry name" value="Mandelate_racemase_N_dom"/>
</dbReference>
<dbReference type="SFLD" id="SFLDS00001">
    <property type="entry name" value="Enolase"/>
    <property type="match status" value="1"/>
</dbReference>
<dbReference type="Gene3D" id="3.20.20.120">
    <property type="entry name" value="Enolase-like C-terminal domain"/>
    <property type="match status" value="1"/>
</dbReference>
<organism evidence="3 4">
    <name type="scientific">Shinella lacus</name>
    <dbReference type="NCBI Taxonomy" id="2654216"/>
    <lineage>
        <taxon>Bacteria</taxon>
        <taxon>Pseudomonadati</taxon>
        <taxon>Pseudomonadota</taxon>
        <taxon>Alphaproteobacteria</taxon>
        <taxon>Hyphomicrobiales</taxon>
        <taxon>Rhizobiaceae</taxon>
        <taxon>Shinella</taxon>
    </lineage>
</organism>
<proteinExistence type="predicted"/>
<dbReference type="CDD" id="cd03316">
    <property type="entry name" value="MR_like"/>
    <property type="match status" value="1"/>
</dbReference>
<dbReference type="InterPro" id="IPR013342">
    <property type="entry name" value="Mandelate_racemase_C"/>
</dbReference>
<keyword evidence="1" id="KW-0456">Lyase</keyword>
<dbReference type="PANTHER" id="PTHR48080:SF2">
    <property type="entry name" value="D-GALACTONATE DEHYDRATASE"/>
    <property type="match status" value="1"/>
</dbReference>
<dbReference type="Pfam" id="PF13378">
    <property type="entry name" value="MR_MLE_C"/>
    <property type="match status" value="1"/>
</dbReference>
<accession>A0ABT1R5J5</accession>
<evidence type="ECO:0000313" key="4">
    <source>
        <dbReference type="Proteomes" id="UP000996601"/>
    </source>
</evidence>
<dbReference type="RefSeq" id="WP_256116728.1">
    <property type="nucleotide sequence ID" value="NZ_WHSB02000003.1"/>
</dbReference>
<dbReference type="SUPFAM" id="SSF51604">
    <property type="entry name" value="Enolase C-terminal domain-like"/>
    <property type="match status" value="1"/>
</dbReference>